<evidence type="ECO:0000313" key="2">
    <source>
        <dbReference type="EMBL" id="SDW55014.1"/>
    </source>
</evidence>
<reference evidence="2 3" key="1">
    <citation type="submission" date="2016-10" db="EMBL/GenBank/DDBJ databases">
        <authorList>
            <person name="de Groot N.N."/>
        </authorList>
    </citation>
    <scope>NUCLEOTIDE SEQUENCE [LARGE SCALE GENOMIC DNA]</scope>
    <source>
        <strain evidence="2 3">DSM 23126</strain>
    </source>
</reference>
<dbReference type="SUPFAM" id="SSF50800">
    <property type="entry name" value="PK beta-barrel domain-like"/>
    <property type="match status" value="1"/>
</dbReference>
<dbReference type="Pfam" id="PF03475">
    <property type="entry name" value="YiiM_3-alpha"/>
    <property type="match status" value="1"/>
</dbReference>
<dbReference type="STRING" id="1122204.SAMN05421781_1704"/>
<dbReference type="GO" id="GO:0003824">
    <property type="term" value="F:catalytic activity"/>
    <property type="evidence" value="ECO:0007669"/>
    <property type="project" value="InterPro"/>
</dbReference>
<dbReference type="InterPro" id="IPR011037">
    <property type="entry name" value="Pyrv_Knase-like_insert_dom_sf"/>
</dbReference>
<organism evidence="2 3">
    <name type="scientific">Marinococcus luteus</name>
    <dbReference type="NCBI Taxonomy" id="1122204"/>
    <lineage>
        <taxon>Bacteria</taxon>
        <taxon>Bacillati</taxon>
        <taxon>Bacillota</taxon>
        <taxon>Bacilli</taxon>
        <taxon>Bacillales</taxon>
        <taxon>Bacillaceae</taxon>
        <taxon>Marinococcus</taxon>
    </lineage>
</organism>
<dbReference type="InterPro" id="IPR005163">
    <property type="entry name" value="Tri_helical_YiiM-like"/>
</dbReference>
<dbReference type="InterPro" id="IPR005302">
    <property type="entry name" value="MoCF_Sase_C"/>
</dbReference>
<dbReference type="PROSITE" id="PS51340">
    <property type="entry name" value="MOSC"/>
    <property type="match status" value="1"/>
</dbReference>
<feature type="domain" description="MOSC" evidence="1">
    <location>
        <begin position="32"/>
        <end position="166"/>
    </location>
</feature>
<dbReference type="Proteomes" id="UP000199488">
    <property type="component" value="Unassembled WGS sequence"/>
</dbReference>
<dbReference type="OrthoDB" id="9786134at2"/>
<accession>A0A1H2UHQ2</accession>
<dbReference type="Gene3D" id="2.40.33.20">
    <property type="entry name" value="PK beta-barrel domain-like"/>
    <property type="match status" value="1"/>
</dbReference>
<dbReference type="GO" id="GO:0030151">
    <property type="term" value="F:molybdenum ion binding"/>
    <property type="evidence" value="ECO:0007669"/>
    <property type="project" value="InterPro"/>
</dbReference>
<protein>
    <submittedName>
        <fullName evidence="2">MOSC domain-containing protein YiiM</fullName>
    </submittedName>
</protein>
<dbReference type="RefSeq" id="WP_091613738.1">
    <property type="nucleotide sequence ID" value="NZ_FNNC01000003.1"/>
</dbReference>
<evidence type="ECO:0000259" key="1">
    <source>
        <dbReference type="PROSITE" id="PS51340"/>
    </source>
</evidence>
<sequence length="218" mass="25056">MNIRVMDWFTGKPEDISAEKEKPVFSAINKTKRSEESLYLSETGLEGDEQADKKSHGGLEKAVCVYPWEHYAYWSRTLEEALPHGGFGENITVQNGVEEDVMIGDIFRWGEAVVEISQPREPCYKIAKRHGIKKLPLYVRETSYSGYYLRVRQAGTVEKHQPLRLETRTTSLSVAGVNRITYHSEDLTEVEEALECASLSEEWKKSLYKKLEKLKNKH</sequence>
<name>A0A1H2UHQ2_9BACI</name>
<dbReference type="GO" id="GO:0030170">
    <property type="term" value="F:pyridoxal phosphate binding"/>
    <property type="evidence" value="ECO:0007669"/>
    <property type="project" value="InterPro"/>
</dbReference>
<dbReference type="Pfam" id="PF03473">
    <property type="entry name" value="MOSC"/>
    <property type="match status" value="1"/>
</dbReference>
<gene>
    <name evidence="2" type="ORF">SAMN05421781_1704</name>
</gene>
<dbReference type="PANTHER" id="PTHR30212:SF4">
    <property type="entry name" value="MOSC DOMAIN-CONTAINING PROTEIN"/>
    <property type="match status" value="1"/>
</dbReference>
<dbReference type="AlphaFoldDB" id="A0A1H2UHQ2"/>
<dbReference type="PANTHER" id="PTHR30212">
    <property type="entry name" value="PROTEIN YIIM"/>
    <property type="match status" value="1"/>
</dbReference>
<dbReference type="InterPro" id="IPR052353">
    <property type="entry name" value="Benzoxazolinone_Detox_Enz"/>
</dbReference>
<proteinExistence type="predicted"/>
<keyword evidence="3" id="KW-1185">Reference proteome</keyword>
<dbReference type="EMBL" id="FNNC01000003">
    <property type="protein sequence ID" value="SDW55014.1"/>
    <property type="molecule type" value="Genomic_DNA"/>
</dbReference>
<evidence type="ECO:0000313" key="3">
    <source>
        <dbReference type="Proteomes" id="UP000199488"/>
    </source>
</evidence>